<dbReference type="InterPro" id="IPR000305">
    <property type="entry name" value="GIY-YIG_endonuc"/>
</dbReference>
<evidence type="ECO:0000313" key="3">
    <source>
        <dbReference type="Proteomes" id="UP000244677"/>
    </source>
</evidence>
<dbReference type="PROSITE" id="PS50164">
    <property type="entry name" value="GIY_YIG"/>
    <property type="match status" value="1"/>
</dbReference>
<sequence>MYQGIDAAGNVKYVGITSRIPALRFAEHLGSVGTGKENLIYRVIDGAKDLSKEQAKVLEQTLINQYGIQKNGGQLINNMNSISPKKMGG</sequence>
<dbReference type="RefSeq" id="WP_108737797.1">
    <property type="nucleotide sequence ID" value="NZ_CP020919.1"/>
</dbReference>
<organism evidence="2 3">
    <name type="scientific">Flavobacterium kingsejongi</name>
    <dbReference type="NCBI Taxonomy" id="1678728"/>
    <lineage>
        <taxon>Bacteria</taxon>
        <taxon>Pseudomonadati</taxon>
        <taxon>Bacteroidota</taxon>
        <taxon>Flavobacteriia</taxon>
        <taxon>Flavobacteriales</taxon>
        <taxon>Flavobacteriaceae</taxon>
        <taxon>Flavobacterium</taxon>
    </lineage>
</organism>
<evidence type="ECO:0000313" key="2">
    <source>
        <dbReference type="EMBL" id="AWG26262.1"/>
    </source>
</evidence>
<protein>
    <recommendedName>
        <fullName evidence="1">GIY-YIG domain-containing protein</fullName>
    </recommendedName>
</protein>
<dbReference type="OrthoDB" id="6225685at2"/>
<keyword evidence="3" id="KW-1185">Reference proteome</keyword>
<gene>
    <name evidence="2" type="ORF">FK004_13995</name>
</gene>
<reference evidence="2 3" key="1">
    <citation type="submission" date="2017-04" db="EMBL/GenBank/DDBJ databases">
        <title>Complete genome sequence of Flavobacterium kingsejong AJ004.</title>
        <authorList>
            <person name="Lee P.C."/>
        </authorList>
    </citation>
    <scope>NUCLEOTIDE SEQUENCE [LARGE SCALE GENOMIC DNA]</scope>
    <source>
        <strain evidence="2 3">AJ004</strain>
    </source>
</reference>
<accession>A0A2S1LRG8</accession>
<feature type="domain" description="GIY-YIG" evidence="1">
    <location>
        <begin position="1"/>
        <end position="72"/>
    </location>
</feature>
<dbReference type="AlphaFoldDB" id="A0A2S1LRG8"/>
<dbReference type="KEGG" id="fki:FK004_13995"/>
<dbReference type="Proteomes" id="UP000244677">
    <property type="component" value="Chromosome"/>
</dbReference>
<proteinExistence type="predicted"/>
<evidence type="ECO:0000259" key="1">
    <source>
        <dbReference type="PROSITE" id="PS50164"/>
    </source>
</evidence>
<name>A0A2S1LRG8_9FLAO</name>
<dbReference type="EMBL" id="CP020919">
    <property type="protein sequence ID" value="AWG26262.1"/>
    <property type="molecule type" value="Genomic_DNA"/>
</dbReference>